<dbReference type="SMART" id="SM00530">
    <property type="entry name" value="HTH_XRE"/>
    <property type="match status" value="1"/>
</dbReference>
<evidence type="ECO:0000313" key="5">
    <source>
        <dbReference type="Proteomes" id="UP000706151"/>
    </source>
</evidence>
<proteinExistence type="inferred from homology"/>
<dbReference type="Pfam" id="PF01381">
    <property type="entry name" value="HTH_3"/>
    <property type="match status" value="1"/>
</dbReference>
<keyword evidence="2" id="KW-0238">DNA-binding</keyword>
<dbReference type="Proteomes" id="UP000706151">
    <property type="component" value="Unassembled WGS sequence"/>
</dbReference>
<comment type="caution">
    <text evidence="4">The sequence shown here is derived from an EMBL/GenBank/DDBJ whole genome shotgun (WGS) entry which is preliminary data.</text>
</comment>
<dbReference type="CDD" id="cd00093">
    <property type="entry name" value="HTH_XRE"/>
    <property type="match status" value="1"/>
</dbReference>
<dbReference type="InterPro" id="IPR010359">
    <property type="entry name" value="IrrE_HExxH"/>
</dbReference>
<dbReference type="NCBIfam" id="TIGR02607">
    <property type="entry name" value="antidote_HigA"/>
    <property type="match status" value="1"/>
</dbReference>
<dbReference type="PANTHER" id="PTHR36924:SF1">
    <property type="entry name" value="ANTITOXIN HIGA-1"/>
    <property type="match status" value="1"/>
</dbReference>
<feature type="domain" description="HTH cro/C1-type" evidence="3">
    <location>
        <begin position="16"/>
        <end position="70"/>
    </location>
</feature>
<dbReference type="PROSITE" id="PS50943">
    <property type="entry name" value="HTH_CROC1"/>
    <property type="match status" value="1"/>
</dbReference>
<evidence type="ECO:0000313" key="4">
    <source>
        <dbReference type="EMBL" id="MBK7953396.1"/>
    </source>
</evidence>
<organism evidence="4 5">
    <name type="scientific">Candidatus Accumulibacter affinis</name>
    <dbReference type="NCBI Taxonomy" id="2954384"/>
    <lineage>
        <taxon>Bacteria</taxon>
        <taxon>Pseudomonadati</taxon>
        <taxon>Pseudomonadota</taxon>
        <taxon>Betaproteobacteria</taxon>
        <taxon>Candidatus Accumulibacter</taxon>
    </lineage>
</organism>
<dbReference type="Gene3D" id="1.10.260.40">
    <property type="entry name" value="lambda repressor-like DNA-binding domains"/>
    <property type="match status" value="1"/>
</dbReference>
<dbReference type="EMBL" id="JADJOT010000004">
    <property type="protein sequence ID" value="MBK7953396.1"/>
    <property type="molecule type" value="Genomic_DNA"/>
</dbReference>
<dbReference type="InterPro" id="IPR001387">
    <property type="entry name" value="Cro/C1-type_HTH"/>
</dbReference>
<dbReference type="PANTHER" id="PTHR36924">
    <property type="entry name" value="ANTITOXIN HIGA-1"/>
    <property type="match status" value="1"/>
</dbReference>
<name>A0A935W2K1_9PROT</name>
<gene>
    <name evidence="4" type="ORF">IPK02_05160</name>
</gene>
<dbReference type="GO" id="GO:0003677">
    <property type="term" value="F:DNA binding"/>
    <property type="evidence" value="ECO:0007669"/>
    <property type="project" value="UniProtKB-KW"/>
</dbReference>
<dbReference type="SUPFAM" id="SSF47413">
    <property type="entry name" value="lambda repressor-like DNA-binding domains"/>
    <property type="match status" value="1"/>
</dbReference>
<dbReference type="Pfam" id="PF06114">
    <property type="entry name" value="Peptidase_M78"/>
    <property type="match status" value="1"/>
</dbReference>
<dbReference type="InterPro" id="IPR010982">
    <property type="entry name" value="Lambda_DNA-bd_dom_sf"/>
</dbReference>
<protein>
    <submittedName>
        <fullName evidence="4">HigA family addiction module antidote protein</fullName>
    </submittedName>
</protein>
<evidence type="ECO:0000259" key="3">
    <source>
        <dbReference type="PROSITE" id="PS50943"/>
    </source>
</evidence>
<comment type="similarity">
    <text evidence="1">Belongs to the short-chain fatty acyl-CoA assimilation regulator (ScfR) family.</text>
</comment>
<dbReference type="InterPro" id="IPR013430">
    <property type="entry name" value="Toxin_antidote_HigA"/>
</dbReference>
<sequence>MTERQMAEVFPPGDILKEELEARGWTQTDLAEIIGKSARLVNEVIAGKRAVTPDTARALADAFGTSAQFWMNLESAYQLSRLKTDASPVTRRARLYSLFPVKEMIRRGWVSASESLDVVEAQFCNFFGLDNLDAAPQFNRFAARRTHYTETEQSPMLTAWLFRARQIAQGVGVGKFSDNTADTAICQLKTLMSNPEDIRHVPRVLADAGIRFVLVEPFPGMKLDGVCFWLDMNSPVVAMTLRFDRIDNFWFVLMHELRHVANKDGQNGEAIIDENLGAENSGTGEKPEYERVADSEAAEAIIPATVFNDFALRVRPLYSEVRISGFAARIGVHPGIVVGQLHNRKEVPFAHYRKLLVKVKEHLVGNALTDGWGHHAPMI</sequence>
<accession>A0A935W2K1</accession>
<evidence type="ECO:0000256" key="2">
    <source>
        <dbReference type="ARBA" id="ARBA00023125"/>
    </source>
</evidence>
<evidence type="ECO:0000256" key="1">
    <source>
        <dbReference type="ARBA" id="ARBA00007227"/>
    </source>
</evidence>
<dbReference type="AlphaFoldDB" id="A0A935W2K1"/>
<reference evidence="4 5" key="1">
    <citation type="submission" date="2020-10" db="EMBL/GenBank/DDBJ databases">
        <title>Connecting structure to function with the recovery of over 1000 high-quality activated sludge metagenome-assembled genomes encoding full-length rRNA genes using long-read sequencing.</title>
        <authorList>
            <person name="Singleton C.M."/>
            <person name="Petriglieri F."/>
            <person name="Kristensen J.M."/>
            <person name="Kirkegaard R.H."/>
            <person name="Michaelsen T.Y."/>
            <person name="Andersen M.H."/>
            <person name="Karst S.M."/>
            <person name="Dueholm M.S."/>
            <person name="Nielsen P.H."/>
            <person name="Albertsen M."/>
        </authorList>
    </citation>
    <scope>NUCLEOTIDE SEQUENCE [LARGE SCALE GENOMIC DNA]</scope>
    <source>
        <strain evidence="4">Fred_18-Q3-R57-64_BAT3C.720</strain>
    </source>
</reference>